<dbReference type="RefSeq" id="XP_013758451.1">
    <property type="nucleotide sequence ID" value="XM_013902997.1"/>
</dbReference>
<dbReference type="OrthoDB" id="541883at2759"/>
<evidence type="ECO:0000313" key="7">
    <source>
        <dbReference type="Proteomes" id="UP000054408"/>
    </source>
</evidence>
<dbReference type="STRING" id="461836.A0A0L0DA50"/>
<comment type="catalytic activity">
    <reaction evidence="4">
        <text>holo-[ACP] + malonyl-CoA = malonyl-[ACP] + CoA</text>
        <dbReference type="Rhea" id="RHEA:41792"/>
        <dbReference type="Rhea" id="RHEA-COMP:9623"/>
        <dbReference type="Rhea" id="RHEA-COMP:9685"/>
        <dbReference type="ChEBI" id="CHEBI:57287"/>
        <dbReference type="ChEBI" id="CHEBI:57384"/>
        <dbReference type="ChEBI" id="CHEBI:64479"/>
        <dbReference type="ChEBI" id="CHEBI:78449"/>
        <dbReference type="EC" id="2.3.1.39"/>
    </reaction>
</comment>
<dbReference type="InterPro" id="IPR016035">
    <property type="entry name" value="Acyl_Trfase/lysoPLipase"/>
</dbReference>
<dbReference type="Gene3D" id="3.40.366.10">
    <property type="entry name" value="Malonyl-Coenzyme A Acyl Carrier Protein, domain 2"/>
    <property type="match status" value="1"/>
</dbReference>
<dbReference type="Pfam" id="PF00698">
    <property type="entry name" value="Acyl_transf_1"/>
    <property type="match status" value="1"/>
</dbReference>
<organism evidence="6 7">
    <name type="scientific">Thecamonas trahens ATCC 50062</name>
    <dbReference type="NCBI Taxonomy" id="461836"/>
    <lineage>
        <taxon>Eukaryota</taxon>
        <taxon>Apusozoa</taxon>
        <taxon>Apusomonadida</taxon>
        <taxon>Apusomonadidae</taxon>
        <taxon>Thecamonas</taxon>
    </lineage>
</organism>
<keyword evidence="7" id="KW-1185">Reference proteome</keyword>
<keyword evidence="3" id="KW-0012">Acyltransferase</keyword>
<dbReference type="EMBL" id="GL349452">
    <property type="protein sequence ID" value="KNC48971.1"/>
    <property type="molecule type" value="Genomic_DNA"/>
</dbReference>
<gene>
    <name evidence="6" type="ORF">AMSG_11815</name>
</gene>
<dbReference type="SUPFAM" id="SSF55048">
    <property type="entry name" value="Probable ACP-binding domain of malonyl-CoA ACP transacylase"/>
    <property type="match status" value="1"/>
</dbReference>
<dbReference type="InterPro" id="IPR050858">
    <property type="entry name" value="Mal-CoA-ACP_Trans/PKS_FabD"/>
</dbReference>
<feature type="domain" description="Malonyl-CoA:ACP transacylase (MAT)" evidence="5">
    <location>
        <begin position="54"/>
        <end position="367"/>
    </location>
</feature>
<evidence type="ECO:0000256" key="4">
    <source>
        <dbReference type="ARBA" id="ARBA00048462"/>
    </source>
</evidence>
<evidence type="ECO:0000259" key="5">
    <source>
        <dbReference type="SMART" id="SM00827"/>
    </source>
</evidence>
<proteinExistence type="predicted"/>
<dbReference type="GO" id="GO:0004314">
    <property type="term" value="F:[acyl-carrier-protein] S-malonyltransferase activity"/>
    <property type="evidence" value="ECO:0007669"/>
    <property type="project" value="UniProtKB-EC"/>
</dbReference>
<evidence type="ECO:0000256" key="3">
    <source>
        <dbReference type="ARBA" id="ARBA00023315"/>
    </source>
</evidence>
<dbReference type="eggNOG" id="KOG2926">
    <property type="taxonomic scope" value="Eukaryota"/>
</dbReference>
<dbReference type="GO" id="GO:0006633">
    <property type="term" value="P:fatty acid biosynthetic process"/>
    <property type="evidence" value="ECO:0007669"/>
    <property type="project" value="TreeGrafter"/>
</dbReference>
<reference evidence="6 7" key="1">
    <citation type="submission" date="2010-05" db="EMBL/GenBank/DDBJ databases">
        <title>The Genome Sequence of Thecamonas trahens ATCC 50062.</title>
        <authorList>
            <consortium name="The Broad Institute Genome Sequencing Platform"/>
            <person name="Russ C."/>
            <person name="Cuomo C."/>
            <person name="Shea T."/>
            <person name="Young S.K."/>
            <person name="Zeng Q."/>
            <person name="Koehrsen M."/>
            <person name="Haas B."/>
            <person name="Borodovsky M."/>
            <person name="Guigo R."/>
            <person name="Alvarado L."/>
            <person name="Berlin A."/>
            <person name="Bochicchio J."/>
            <person name="Borenstein D."/>
            <person name="Chapman S."/>
            <person name="Chen Z."/>
            <person name="Freedman E."/>
            <person name="Gellesch M."/>
            <person name="Goldberg J."/>
            <person name="Griggs A."/>
            <person name="Gujja S."/>
            <person name="Heilman E."/>
            <person name="Heiman D."/>
            <person name="Hepburn T."/>
            <person name="Howarth C."/>
            <person name="Jen D."/>
            <person name="Larson L."/>
            <person name="Mehta T."/>
            <person name="Park D."/>
            <person name="Pearson M."/>
            <person name="Roberts A."/>
            <person name="Saif S."/>
            <person name="Shenoy N."/>
            <person name="Sisk P."/>
            <person name="Stolte C."/>
            <person name="Sykes S."/>
            <person name="Thomson T."/>
            <person name="Walk T."/>
            <person name="White J."/>
            <person name="Yandava C."/>
            <person name="Burger G."/>
            <person name="Gray M.W."/>
            <person name="Holland P.W.H."/>
            <person name="King N."/>
            <person name="Lang F.B.F."/>
            <person name="Roger A.J."/>
            <person name="Ruiz-Trillo I."/>
            <person name="Lander E."/>
            <person name="Nusbaum C."/>
        </authorList>
    </citation>
    <scope>NUCLEOTIDE SEQUENCE [LARGE SCALE GENOMIC DNA]</scope>
    <source>
        <strain evidence="6 7">ATCC 50062</strain>
    </source>
</reference>
<evidence type="ECO:0000256" key="1">
    <source>
        <dbReference type="ARBA" id="ARBA00013258"/>
    </source>
</evidence>
<sequence length="371" mass="39010">MLDLNPVQMLHLVTMLDLNPVQMLHLVTMLDLNPVQMLHLASVRRFVASVSAVAFPGQGAQYVGMGASLVARSEAAARVHAEADEALPGLSSIVQDGPASRLNETRWTQPAILAHSIAVWKSVLADDALPERPDYVLGHSLGEFSALVAAGALPFADALSIVHRRGEAMQDAVPRGQGMMAALMPMSHARAQDLLDAWADAEFEDPHSAARVVSIANVNSPSQVVISGKAQAVQDVIDLAKSSFGVRRATKLPVSAPFHCELMAPAATAVRAMLEALPGGLCAPAMPIVSNIDAHPRAAGGSELVDALVAQTTSSVLWYPSLEWLVDPAGGNVDTFVLIGPGTATLASFLRPLMAARTAAGGPELRVLEFE</sequence>
<dbReference type="SUPFAM" id="SSF52151">
    <property type="entry name" value="FabD/lysophospholipase-like"/>
    <property type="match status" value="1"/>
</dbReference>
<dbReference type="OMA" id="CEIANCL"/>
<name>A0A0L0DA50_THETB</name>
<dbReference type="InterPro" id="IPR014043">
    <property type="entry name" value="Acyl_transferase_dom"/>
</dbReference>
<dbReference type="InterPro" id="IPR016036">
    <property type="entry name" value="Malonyl_transacylase_ACP-bd"/>
</dbReference>
<protein>
    <recommendedName>
        <fullName evidence="1">[acyl-carrier-protein] S-malonyltransferase</fullName>
        <ecNumber evidence="1">2.3.1.39</ecNumber>
    </recommendedName>
</protein>
<dbReference type="AlphaFoldDB" id="A0A0L0DA50"/>
<dbReference type="GeneID" id="25569730"/>
<keyword evidence="2" id="KW-0808">Transferase</keyword>
<dbReference type="PANTHER" id="PTHR42681">
    <property type="entry name" value="MALONYL-COA-ACYL CARRIER PROTEIN TRANSACYLASE, MITOCHONDRIAL"/>
    <property type="match status" value="1"/>
</dbReference>
<dbReference type="Proteomes" id="UP000054408">
    <property type="component" value="Unassembled WGS sequence"/>
</dbReference>
<dbReference type="PANTHER" id="PTHR42681:SF1">
    <property type="entry name" value="MALONYL-COA-ACYL CARRIER PROTEIN TRANSACYLASE, MITOCHONDRIAL"/>
    <property type="match status" value="1"/>
</dbReference>
<dbReference type="SMART" id="SM00827">
    <property type="entry name" value="PKS_AT"/>
    <property type="match status" value="1"/>
</dbReference>
<dbReference type="Gene3D" id="3.30.70.250">
    <property type="entry name" value="Malonyl-CoA ACP transacylase, ACP-binding"/>
    <property type="match status" value="1"/>
</dbReference>
<dbReference type="GO" id="GO:0005829">
    <property type="term" value="C:cytosol"/>
    <property type="evidence" value="ECO:0007669"/>
    <property type="project" value="TreeGrafter"/>
</dbReference>
<evidence type="ECO:0000256" key="2">
    <source>
        <dbReference type="ARBA" id="ARBA00022679"/>
    </source>
</evidence>
<accession>A0A0L0DA50</accession>
<evidence type="ECO:0000313" key="6">
    <source>
        <dbReference type="EMBL" id="KNC48971.1"/>
    </source>
</evidence>
<dbReference type="EC" id="2.3.1.39" evidence="1"/>
<dbReference type="InterPro" id="IPR001227">
    <property type="entry name" value="Ac_transferase_dom_sf"/>
</dbReference>